<proteinExistence type="predicted"/>
<dbReference type="PROSITE" id="PS50879">
    <property type="entry name" value="RNASE_H_1"/>
    <property type="match status" value="1"/>
</dbReference>
<dbReference type="Proteomes" id="UP000242592">
    <property type="component" value="Unassembled WGS sequence"/>
</dbReference>
<reference evidence="3" key="1">
    <citation type="submission" date="2016-11" db="EMBL/GenBank/DDBJ databases">
        <authorList>
            <person name="Varghese N."/>
            <person name="Submissions S."/>
        </authorList>
    </citation>
    <scope>NUCLEOTIDE SEQUENCE [LARGE SCALE GENOMIC DNA]</scope>
    <source>
        <strain evidence="3">DSM 15807</strain>
    </source>
</reference>
<evidence type="ECO:0000313" key="2">
    <source>
        <dbReference type="EMBL" id="SHH31802.1"/>
    </source>
</evidence>
<dbReference type="EMBL" id="FQXN01000002">
    <property type="protein sequence ID" value="SHH31802.1"/>
    <property type="molecule type" value="Genomic_DNA"/>
</dbReference>
<dbReference type="SUPFAM" id="SSF53098">
    <property type="entry name" value="Ribonuclease H-like"/>
    <property type="match status" value="1"/>
</dbReference>
<sequence length="249" mass="29117">MEIAKIDINYKIGNFKIEKNLDFQNENLKKIYEELRSKLSGFKIVGVKHFSFQEIYFIERNNHSLKIQLFYNKYFEPTKLKILQATDNQIANLFLSHFKSPINQEITKAYVDGSYKSSGKIGAGLVIVKTGGIEKYYKFITKYAKHRNVTGEIVATLLALEYAKNETINNLEIFYDYTGIEMWSVGRWKPKTELTKKYKNLYDKYSKIINVTFTKVKAHTGERFNDLADKLAKKAIEDEKTHVKYDIEI</sequence>
<dbReference type="Pfam" id="PF00075">
    <property type="entry name" value="RNase_H"/>
    <property type="match status" value="1"/>
</dbReference>
<organism evidence="2 3">
    <name type="scientific">Thermosipho atlanticus DSM 15807</name>
    <dbReference type="NCBI Taxonomy" id="1123380"/>
    <lineage>
        <taxon>Bacteria</taxon>
        <taxon>Thermotogati</taxon>
        <taxon>Thermotogota</taxon>
        <taxon>Thermotogae</taxon>
        <taxon>Thermotogales</taxon>
        <taxon>Fervidobacteriaceae</taxon>
        <taxon>Thermosipho</taxon>
    </lineage>
</organism>
<name>A0A1M5RZL7_9BACT</name>
<dbReference type="Pfam" id="PF22721">
    <property type="entry name" value="TBP-TOTE"/>
    <property type="match status" value="1"/>
</dbReference>
<protein>
    <submittedName>
        <fullName evidence="2">Ribonuclease HI</fullName>
    </submittedName>
</protein>
<dbReference type="InterPro" id="IPR036397">
    <property type="entry name" value="RNaseH_sf"/>
</dbReference>
<dbReference type="CDD" id="cd09277">
    <property type="entry name" value="RNase_HI_bacteria_like"/>
    <property type="match status" value="1"/>
</dbReference>
<dbReference type="GO" id="GO:0003676">
    <property type="term" value="F:nucleic acid binding"/>
    <property type="evidence" value="ECO:0007669"/>
    <property type="project" value="InterPro"/>
</dbReference>
<accession>A0A1M5RZL7</accession>
<dbReference type="AlphaFoldDB" id="A0A1M5RZL7"/>
<feature type="domain" description="RNase H type-1" evidence="1">
    <location>
        <begin position="103"/>
        <end position="237"/>
    </location>
</feature>
<dbReference type="STRING" id="1123380.SAMN02745199_0723"/>
<evidence type="ECO:0000313" key="3">
    <source>
        <dbReference type="Proteomes" id="UP000242592"/>
    </source>
</evidence>
<keyword evidence="3" id="KW-1185">Reference proteome</keyword>
<dbReference type="Gene3D" id="3.30.420.10">
    <property type="entry name" value="Ribonuclease H-like superfamily/Ribonuclease H"/>
    <property type="match status" value="1"/>
</dbReference>
<gene>
    <name evidence="2" type="ORF">SAMN02745199_0723</name>
</gene>
<dbReference type="InterPro" id="IPR012337">
    <property type="entry name" value="RNaseH-like_sf"/>
</dbReference>
<dbReference type="GO" id="GO:0004523">
    <property type="term" value="F:RNA-DNA hybrid ribonuclease activity"/>
    <property type="evidence" value="ECO:0007669"/>
    <property type="project" value="InterPro"/>
</dbReference>
<dbReference type="InterPro" id="IPR002156">
    <property type="entry name" value="RNaseH_domain"/>
</dbReference>
<dbReference type="InterPro" id="IPR054572">
    <property type="entry name" value="TBP-TOTE"/>
</dbReference>
<evidence type="ECO:0000259" key="1">
    <source>
        <dbReference type="PROSITE" id="PS50879"/>
    </source>
</evidence>